<evidence type="ECO:0000256" key="7">
    <source>
        <dbReference type="ARBA" id="ARBA00047989"/>
    </source>
</evidence>
<evidence type="ECO:0000256" key="1">
    <source>
        <dbReference type="ARBA" id="ARBA00000553"/>
    </source>
</evidence>
<evidence type="ECO:0000256" key="2">
    <source>
        <dbReference type="ARBA" id="ARBA00007353"/>
    </source>
</evidence>
<dbReference type="EMBL" id="JAFKCV010000013">
    <property type="protein sequence ID" value="MBN7827119.1"/>
    <property type="molecule type" value="Genomic_DNA"/>
</dbReference>
<dbReference type="GO" id="GO:0016787">
    <property type="term" value="F:hydrolase activity"/>
    <property type="evidence" value="ECO:0007669"/>
    <property type="project" value="UniProtKB-KW"/>
</dbReference>
<evidence type="ECO:0000256" key="10">
    <source>
        <dbReference type="RuleBase" id="RU361274"/>
    </source>
</evidence>
<organism evidence="11 12">
    <name type="scientific">Bowmanella dokdonensis</name>
    <dbReference type="NCBI Taxonomy" id="751969"/>
    <lineage>
        <taxon>Bacteria</taxon>
        <taxon>Pseudomonadati</taxon>
        <taxon>Pseudomonadota</taxon>
        <taxon>Gammaproteobacteria</taxon>
        <taxon>Alteromonadales</taxon>
        <taxon>Alteromonadaceae</taxon>
        <taxon>Bowmanella</taxon>
    </lineage>
</organism>
<dbReference type="Pfam" id="PF02578">
    <property type="entry name" value="Cu-oxidase_4"/>
    <property type="match status" value="1"/>
</dbReference>
<evidence type="ECO:0000256" key="6">
    <source>
        <dbReference type="ARBA" id="ARBA00022833"/>
    </source>
</evidence>
<evidence type="ECO:0000313" key="11">
    <source>
        <dbReference type="EMBL" id="MBN7827119.1"/>
    </source>
</evidence>
<sequence length="245" mass="27061">MTRAGTEHFIYPDWPAPKSVQAFCSTRQGGRSQAPFDSFNMGLHVGDDPQHVQDNRQQLPEHQQIVWLSQVHGNRVVRLTRGSEQDQQADAAFSVMPGVTCAVMTADCLPVLFCHKFGHAVAAAHAGWRGLAAGVLENTLKNLPGGAGDYLAWLGPAISAKSFVVGEDVKSAFPAQQKAFKLHPQMSHKYLADIYQIARHKLQVAGLQEIYGGGFCTYTDKERFYSYRRDGQTGRMVSAIWLTEL</sequence>
<evidence type="ECO:0000256" key="8">
    <source>
        <dbReference type="ARBA" id="ARBA00048968"/>
    </source>
</evidence>
<dbReference type="InterPro" id="IPR038371">
    <property type="entry name" value="Cu_polyphenol_OxRdtase_sf"/>
</dbReference>
<dbReference type="InterPro" id="IPR003730">
    <property type="entry name" value="Cu_polyphenol_OxRdtase"/>
</dbReference>
<dbReference type="CDD" id="cd16833">
    <property type="entry name" value="YfiH"/>
    <property type="match status" value="1"/>
</dbReference>
<dbReference type="PANTHER" id="PTHR30616:SF2">
    <property type="entry name" value="PURINE NUCLEOSIDE PHOSPHORYLASE LACC1"/>
    <property type="match status" value="1"/>
</dbReference>
<comment type="similarity">
    <text evidence="2 10">Belongs to the purine nucleoside phosphorylase YfiH/LACC1 family.</text>
</comment>
<dbReference type="PANTHER" id="PTHR30616">
    <property type="entry name" value="UNCHARACTERIZED PROTEIN YFIH"/>
    <property type="match status" value="1"/>
</dbReference>
<keyword evidence="12" id="KW-1185">Reference proteome</keyword>
<keyword evidence="3" id="KW-0808">Transferase</keyword>
<dbReference type="GO" id="GO:0017061">
    <property type="term" value="F:S-methyl-5-thioadenosine phosphorylase activity"/>
    <property type="evidence" value="ECO:0007669"/>
    <property type="project" value="UniProtKB-EC"/>
</dbReference>
<comment type="catalytic activity">
    <reaction evidence="7">
        <text>adenosine + H2O + H(+) = inosine + NH4(+)</text>
        <dbReference type="Rhea" id="RHEA:24408"/>
        <dbReference type="ChEBI" id="CHEBI:15377"/>
        <dbReference type="ChEBI" id="CHEBI:15378"/>
        <dbReference type="ChEBI" id="CHEBI:16335"/>
        <dbReference type="ChEBI" id="CHEBI:17596"/>
        <dbReference type="ChEBI" id="CHEBI:28938"/>
        <dbReference type="EC" id="3.5.4.4"/>
    </reaction>
    <physiologicalReaction direction="left-to-right" evidence="7">
        <dbReference type="Rhea" id="RHEA:24409"/>
    </physiologicalReaction>
</comment>
<keyword evidence="4" id="KW-0479">Metal-binding</keyword>
<reference evidence="11" key="1">
    <citation type="submission" date="2021-03" db="EMBL/GenBank/DDBJ databases">
        <title>novel species isolated from a fishpond in China.</title>
        <authorList>
            <person name="Lu H."/>
            <person name="Cai Z."/>
        </authorList>
    </citation>
    <scope>NUCLEOTIDE SEQUENCE</scope>
    <source>
        <strain evidence="11">JCM 30855</strain>
    </source>
</reference>
<protein>
    <recommendedName>
        <fullName evidence="10">Purine nucleoside phosphorylase</fullName>
    </recommendedName>
</protein>
<evidence type="ECO:0000313" key="12">
    <source>
        <dbReference type="Proteomes" id="UP000664654"/>
    </source>
</evidence>
<dbReference type="Proteomes" id="UP000664654">
    <property type="component" value="Unassembled WGS sequence"/>
</dbReference>
<proteinExistence type="inferred from homology"/>
<dbReference type="NCBIfam" id="TIGR00726">
    <property type="entry name" value="peptidoglycan editing factor PgeF"/>
    <property type="match status" value="1"/>
</dbReference>
<evidence type="ECO:0000256" key="9">
    <source>
        <dbReference type="ARBA" id="ARBA00049893"/>
    </source>
</evidence>
<comment type="catalytic activity">
    <reaction evidence="1">
        <text>inosine + phosphate = alpha-D-ribose 1-phosphate + hypoxanthine</text>
        <dbReference type="Rhea" id="RHEA:27646"/>
        <dbReference type="ChEBI" id="CHEBI:17368"/>
        <dbReference type="ChEBI" id="CHEBI:17596"/>
        <dbReference type="ChEBI" id="CHEBI:43474"/>
        <dbReference type="ChEBI" id="CHEBI:57720"/>
        <dbReference type="EC" id="2.4.2.1"/>
    </reaction>
    <physiologicalReaction direction="left-to-right" evidence="1">
        <dbReference type="Rhea" id="RHEA:27647"/>
    </physiologicalReaction>
</comment>
<accession>A0A939DQI0</accession>
<evidence type="ECO:0000256" key="5">
    <source>
        <dbReference type="ARBA" id="ARBA00022801"/>
    </source>
</evidence>
<keyword evidence="5" id="KW-0378">Hydrolase</keyword>
<evidence type="ECO:0000256" key="4">
    <source>
        <dbReference type="ARBA" id="ARBA00022723"/>
    </source>
</evidence>
<dbReference type="InterPro" id="IPR011324">
    <property type="entry name" value="Cytotoxic_necrot_fac-like_cat"/>
</dbReference>
<evidence type="ECO:0000256" key="3">
    <source>
        <dbReference type="ARBA" id="ARBA00022679"/>
    </source>
</evidence>
<dbReference type="GO" id="GO:0005507">
    <property type="term" value="F:copper ion binding"/>
    <property type="evidence" value="ECO:0007669"/>
    <property type="project" value="TreeGrafter"/>
</dbReference>
<comment type="catalytic activity">
    <reaction evidence="8">
        <text>adenosine + phosphate = alpha-D-ribose 1-phosphate + adenine</text>
        <dbReference type="Rhea" id="RHEA:27642"/>
        <dbReference type="ChEBI" id="CHEBI:16335"/>
        <dbReference type="ChEBI" id="CHEBI:16708"/>
        <dbReference type="ChEBI" id="CHEBI:43474"/>
        <dbReference type="ChEBI" id="CHEBI:57720"/>
        <dbReference type="EC" id="2.4.2.1"/>
    </reaction>
    <physiologicalReaction direction="left-to-right" evidence="8">
        <dbReference type="Rhea" id="RHEA:27643"/>
    </physiologicalReaction>
</comment>
<name>A0A939DQI0_9ALTE</name>
<gene>
    <name evidence="11" type="primary">pgeF</name>
    <name evidence="11" type="ORF">J0A66_17945</name>
</gene>
<dbReference type="RefSeq" id="WP_206575227.1">
    <property type="nucleotide sequence ID" value="NZ_JAFKCV010000013.1"/>
</dbReference>
<dbReference type="AlphaFoldDB" id="A0A939DQI0"/>
<dbReference type="Gene3D" id="3.60.140.10">
    <property type="entry name" value="CNF1/YfiH-like putative cysteine hydrolases"/>
    <property type="match status" value="1"/>
</dbReference>
<keyword evidence="6" id="KW-0862">Zinc</keyword>
<dbReference type="SUPFAM" id="SSF64438">
    <property type="entry name" value="CNF1/YfiH-like putative cysteine hydrolases"/>
    <property type="match status" value="1"/>
</dbReference>
<comment type="catalytic activity">
    <reaction evidence="9">
        <text>S-methyl-5'-thioadenosine + phosphate = 5-(methylsulfanyl)-alpha-D-ribose 1-phosphate + adenine</text>
        <dbReference type="Rhea" id="RHEA:11852"/>
        <dbReference type="ChEBI" id="CHEBI:16708"/>
        <dbReference type="ChEBI" id="CHEBI:17509"/>
        <dbReference type="ChEBI" id="CHEBI:43474"/>
        <dbReference type="ChEBI" id="CHEBI:58533"/>
        <dbReference type="EC" id="2.4.2.28"/>
    </reaction>
    <physiologicalReaction direction="left-to-right" evidence="9">
        <dbReference type="Rhea" id="RHEA:11853"/>
    </physiologicalReaction>
</comment>
<comment type="caution">
    <text evidence="11">The sequence shown here is derived from an EMBL/GenBank/DDBJ whole genome shotgun (WGS) entry which is preliminary data.</text>
</comment>